<proteinExistence type="predicted"/>
<dbReference type="Proteomes" id="UP000243338">
    <property type="component" value="Unassembled WGS sequence"/>
</dbReference>
<keyword evidence="1" id="KW-0812">Transmembrane</keyword>
<dbReference type="RefSeq" id="WP_244625018.1">
    <property type="nucleotide sequence ID" value="NZ_CAAGSJ010000003.1"/>
</dbReference>
<keyword evidence="3" id="KW-1185">Reference proteome</keyword>
<dbReference type="EMBL" id="FOHQ01000001">
    <property type="protein sequence ID" value="SES67543.1"/>
    <property type="molecule type" value="Genomic_DNA"/>
</dbReference>
<organism evidence="2 3">
    <name type="scientific">Methanococcoides vulcani</name>
    <dbReference type="NCBI Taxonomy" id="1353158"/>
    <lineage>
        <taxon>Archaea</taxon>
        <taxon>Methanobacteriati</taxon>
        <taxon>Methanobacteriota</taxon>
        <taxon>Stenosarchaea group</taxon>
        <taxon>Methanomicrobia</taxon>
        <taxon>Methanosarcinales</taxon>
        <taxon>Methanosarcinaceae</taxon>
        <taxon>Methanococcoides</taxon>
    </lineage>
</organism>
<evidence type="ECO:0000313" key="3">
    <source>
        <dbReference type="Proteomes" id="UP000243338"/>
    </source>
</evidence>
<keyword evidence="1" id="KW-0472">Membrane</keyword>
<sequence>MDYLQRFLADTRGVDTIPLKMVVYLTITALVVVLAAVSWNNISPVMDDADVDRQLEDAALKISSIQHGYARDITSKGTDGSMCTVEFSLPEHVNYVAFGVDPDPDSDGDLTNLEWSVEENTIICSYSSGVKTRILIGGDPVEFRKGIQDEDGKWIFHEDFYPDGSLSEGVVIEGPINGDFTFELVFDEGKYTLSHF</sequence>
<accession>A0A1H9YEV6</accession>
<protein>
    <submittedName>
        <fullName evidence="2">Uncharacterized protein</fullName>
    </submittedName>
</protein>
<dbReference type="STRING" id="1353158.SAMN04488587_0508"/>
<dbReference type="AlphaFoldDB" id="A0A1H9YEV6"/>
<feature type="transmembrane region" description="Helical" evidence="1">
    <location>
        <begin position="21"/>
        <end position="39"/>
    </location>
</feature>
<evidence type="ECO:0000313" key="2">
    <source>
        <dbReference type="EMBL" id="SES67543.1"/>
    </source>
</evidence>
<gene>
    <name evidence="2" type="ORF">SAMN04488587_0508</name>
</gene>
<evidence type="ECO:0000256" key="1">
    <source>
        <dbReference type="SAM" id="Phobius"/>
    </source>
</evidence>
<name>A0A1H9YEV6_9EURY</name>
<reference evidence="3" key="1">
    <citation type="submission" date="2016-10" db="EMBL/GenBank/DDBJ databases">
        <authorList>
            <person name="Varghese N."/>
            <person name="Submissions S."/>
        </authorList>
    </citation>
    <scope>NUCLEOTIDE SEQUENCE [LARGE SCALE GENOMIC DNA]</scope>
    <source>
        <strain evidence="3">SLH 33</strain>
    </source>
</reference>
<keyword evidence="1" id="KW-1133">Transmembrane helix</keyword>